<keyword evidence="1" id="KW-0732">Signal</keyword>
<comment type="caution">
    <text evidence="2">The sequence shown here is derived from an EMBL/GenBank/DDBJ whole genome shotgun (WGS) entry which is preliminary data.</text>
</comment>
<protein>
    <submittedName>
        <fullName evidence="2">Uncharacterized protein</fullName>
    </submittedName>
</protein>
<dbReference type="InterPro" id="IPR015141">
    <property type="entry name" value="PLipase_A2_prok/fun"/>
</dbReference>
<accession>A0A480A825</accession>
<dbReference type="Proteomes" id="UP000300142">
    <property type="component" value="Unassembled WGS sequence"/>
</dbReference>
<proteinExistence type="predicted"/>
<dbReference type="GO" id="GO:0050482">
    <property type="term" value="P:arachidonate secretion"/>
    <property type="evidence" value="ECO:0007669"/>
    <property type="project" value="InterPro"/>
</dbReference>
<name>A0A480A825_9CYAN</name>
<feature type="signal peptide" evidence="1">
    <location>
        <begin position="1"/>
        <end position="21"/>
    </location>
</feature>
<dbReference type="GO" id="GO:0004623">
    <property type="term" value="F:phospholipase A2 activity"/>
    <property type="evidence" value="ECO:0007669"/>
    <property type="project" value="InterPro"/>
</dbReference>
<dbReference type="EMBL" id="BJCE01000242">
    <property type="protein sequence ID" value="GCL39351.1"/>
    <property type="molecule type" value="Genomic_DNA"/>
</dbReference>
<feature type="chain" id="PRO_5019865611" evidence="1">
    <location>
        <begin position="22"/>
        <end position="127"/>
    </location>
</feature>
<dbReference type="InterPro" id="IPR036444">
    <property type="entry name" value="PLipase_A2_dom_sf"/>
</dbReference>
<dbReference type="AlphaFoldDB" id="A0A480A825"/>
<dbReference type="GO" id="GO:0006644">
    <property type="term" value="P:phospholipid metabolic process"/>
    <property type="evidence" value="ECO:0007669"/>
    <property type="project" value="InterPro"/>
</dbReference>
<evidence type="ECO:0000256" key="1">
    <source>
        <dbReference type="SAM" id="SignalP"/>
    </source>
</evidence>
<dbReference type="SUPFAM" id="SSF48619">
    <property type="entry name" value="Phospholipase A2, PLA2"/>
    <property type="match status" value="1"/>
</dbReference>
<reference evidence="3" key="1">
    <citation type="submission" date="2019-02" db="EMBL/GenBank/DDBJ databases">
        <title>Draft genome sequence of Sphaerospermopsis reniformis NIES-1949.</title>
        <authorList>
            <person name="Yamaguchi H."/>
            <person name="Suzuki S."/>
            <person name="Kawachi M."/>
        </authorList>
    </citation>
    <scope>NUCLEOTIDE SEQUENCE [LARGE SCALE GENOMIC DNA]</scope>
    <source>
        <strain evidence="3">NIES-1949</strain>
    </source>
</reference>
<evidence type="ECO:0000313" key="2">
    <source>
        <dbReference type="EMBL" id="GCL39351.1"/>
    </source>
</evidence>
<keyword evidence="3" id="KW-1185">Reference proteome</keyword>
<organism evidence="2 3">
    <name type="scientific">Sphaerospermopsis reniformis</name>
    <dbReference type="NCBI Taxonomy" id="531300"/>
    <lineage>
        <taxon>Bacteria</taxon>
        <taxon>Bacillati</taxon>
        <taxon>Cyanobacteriota</taxon>
        <taxon>Cyanophyceae</taxon>
        <taxon>Nostocales</taxon>
        <taxon>Aphanizomenonaceae</taxon>
        <taxon>Sphaerospermopsis</taxon>
    </lineage>
</organism>
<dbReference type="Gene3D" id="1.20.90.10">
    <property type="entry name" value="Phospholipase A2 domain"/>
    <property type="match status" value="1"/>
</dbReference>
<dbReference type="Pfam" id="PF09056">
    <property type="entry name" value="Phospholip_A2_3"/>
    <property type="match status" value="1"/>
</dbReference>
<sequence>MNKIISSAIAVSAITVSTVFGSTLVNVLPSQAQDQADGCTNVPDFKIFTDACNSHDWCYSYSEAPKASCDKVFLSDMQNTCNTLFTPNTLKHKGCLFIADKYYIGVVRYGQKRFDKARNESGRPSGK</sequence>
<evidence type="ECO:0000313" key="3">
    <source>
        <dbReference type="Proteomes" id="UP000300142"/>
    </source>
</evidence>
<gene>
    <name evidence="2" type="ORF">SR1949_44770</name>
</gene>
<dbReference type="RefSeq" id="WP_137668955.1">
    <property type="nucleotide sequence ID" value="NZ_BJCE01000242.1"/>
</dbReference>